<dbReference type="AlphaFoldDB" id="A0A1H2DX27"/>
<dbReference type="RefSeq" id="WP_092230646.1">
    <property type="nucleotide sequence ID" value="NZ_FNLL01000002.1"/>
</dbReference>
<evidence type="ECO:0000256" key="2">
    <source>
        <dbReference type="ARBA" id="ARBA00009008"/>
    </source>
</evidence>
<evidence type="ECO:0000256" key="6">
    <source>
        <dbReference type="ARBA" id="ARBA00023306"/>
    </source>
</evidence>
<name>A0A1H2DX27_9BACT</name>
<evidence type="ECO:0000256" key="7">
    <source>
        <dbReference type="SAM" id="Coils"/>
    </source>
</evidence>
<dbReference type="EMBL" id="FNLL01000002">
    <property type="protein sequence ID" value="SDT87364.1"/>
    <property type="molecule type" value="Genomic_DNA"/>
</dbReference>
<organism evidence="8 9">
    <name type="scientific">Desulfobacula phenolica</name>
    <dbReference type="NCBI Taxonomy" id="90732"/>
    <lineage>
        <taxon>Bacteria</taxon>
        <taxon>Pseudomonadati</taxon>
        <taxon>Thermodesulfobacteriota</taxon>
        <taxon>Desulfobacteria</taxon>
        <taxon>Desulfobacterales</taxon>
        <taxon>Desulfobacteraceae</taxon>
        <taxon>Desulfobacula</taxon>
    </lineage>
</organism>
<proteinExistence type="inferred from homology"/>
<dbReference type="NCBIfam" id="TIGR03544">
    <property type="entry name" value="DivI1A_domain"/>
    <property type="match status" value="1"/>
</dbReference>
<dbReference type="InterPro" id="IPR019933">
    <property type="entry name" value="DivIVA_domain"/>
</dbReference>
<evidence type="ECO:0000313" key="9">
    <source>
        <dbReference type="Proteomes" id="UP000199608"/>
    </source>
</evidence>
<protein>
    <submittedName>
        <fullName evidence="8">Cell division initiation protein</fullName>
    </submittedName>
</protein>
<evidence type="ECO:0000313" key="8">
    <source>
        <dbReference type="EMBL" id="SDT87364.1"/>
    </source>
</evidence>
<dbReference type="Gene3D" id="6.10.250.660">
    <property type="match status" value="1"/>
</dbReference>
<comment type="similarity">
    <text evidence="2">Belongs to the DivIVA family.</text>
</comment>
<keyword evidence="6" id="KW-0131">Cell cycle</keyword>
<keyword evidence="3" id="KW-0963">Cytoplasm</keyword>
<evidence type="ECO:0000256" key="4">
    <source>
        <dbReference type="ARBA" id="ARBA00022618"/>
    </source>
</evidence>
<reference evidence="9" key="1">
    <citation type="submission" date="2016-10" db="EMBL/GenBank/DDBJ databases">
        <authorList>
            <person name="Varghese N."/>
            <person name="Submissions S."/>
        </authorList>
    </citation>
    <scope>NUCLEOTIDE SEQUENCE [LARGE SCALE GENOMIC DNA]</scope>
    <source>
        <strain evidence="9">DSM 3384</strain>
    </source>
</reference>
<comment type="subcellular location">
    <subcellularLocation>
        <location evidence="1">Cytoplasm</location>
    </subcellularLocation>
</comment>
<evidence type="ECO:0000256" key="5">
    <source>
        <dbReference type="ARBA" id="ARBA00023054"/>
    </source>
</evidence>
<dbReference type="GO" id="GO:0051301">
    <property type="term" value="P:cell division"/>
    <property type="evidence" value="ECO:0007669"/>
    <property type="project" value="UniProtKB-KW"/>
</dbReference>
<dbReference type="GO" id="GO:0005737">
    <property type="term" value="C:cytoplasm"/>
    <property type="evidence" value="ECO:0007669"/>
    <property type="project" value="UniProtKB-SubCell"/>
</dbReference>
<dbReference type="InterPro" id="IPR007793">
    <property type="entry name" value="DivIVA_fam"/>
</dbReference>
<dbReference type="Pfam" id="PF05103">
    <property type="entry name" value="DivIVA"/>
    <property type="match status" value="1"/>
</dbReference>
<dbReference type="PANTHER" id="PTHR35794">
    <property type="entry name" value="CELL DIVISION PROTEIN DIVIVA"/>
    <property type="match status" value="1"/>
</dbReference>
<dbReference type="PANTHER" id="PTHR35794:SF2">
    <property type="entry name" value="CELL DIVISION PROTEIN DIVIVA"/>
    <property type="match status" value="1"/>
</dbReference>
<feature type="coiled-coil region" evidence="7">
    <location>
        <begin position="104"/>
        <end position="131"/>
    </location>
</feature>
<sequence>MGITPLVVKQKEFTTRFRGFDVQEVDCFLEEVSRELNHLNQGIQDIHEENHRLKLENQGYRKRENSMRNAMIQAQKVLDQMKDNAKKTSQVIIANAEVEAEKMLNRAHNRLSQLHGDIIELKRQRIQLEMQISAVLESHSKLLEMTKEENKATDETDSTLKFIQRA</sequence>
<keyword evidence="4 8" id="KW-0132">Cell division</keyword>
<feature type="coiled-coil region" evidence="7">
    <location>
        <begin position="29"/>
        <end position="63"/>
    </location>
</feature>
<evidence type="ECO:0000256" key="1">
    <source>
        <dbReference type="ARBA" id="ARBA00004496"/>
    </source>
</evidence>
<gene>
    <name evidence="8" type="ORF">SAMN04487931_102284</name>
</gene>
<dbReference type="Proteomes" id="UP000199608">
    <property type="component" value="Unassembled WGS sequence"/>
</dbReference>
<evidence type="ECO:0000256" key="3">
    <source>
        <dbReference type="ARBA" id="ARBA00022490"/>
    </source>
</evidence>
<accession>A0A1H2DX27</accession>
<keyword evidence="5 7" id="KW-0175">Coiled coil</keyword>
<keyword evidence="9" id="KW-1185">Reference proteome</keyword>